<dbReference type="InterPro" id="IPR036291">
    <property type="entry name" value="NAD(P)-bd_dom_sf"/>
</dbReference>
<dbReference type="GO" id="GO:0016651">
    <property type="term" value="F:oxidoreductase activity, acting on NAD(P)H"/>
    <property type="evidence" value="ECO:0007669"/>
    <property type="project" value="TreeGrafter"/>
</dbReference>
<dbReference type="InterPro" id="IPR014189">
    <property type="entry name" value="Quinone_OxRdtase_PIG3"/>
</dbReference>
<dbReference type="Gene3D" id="3.40.50.720">
    <property type="entry name" value="NAD(P)-binding Rossmann-like Domain"/>
    <property type="match status" value="1"/>
</dbReference>
<dbReference type="SUPFAM" id="SSF51735">
    <property type="entry name" value="NAD(P)-binding Rossmann-fold domains"/>
    <property type="match status" value="1"/>
</dbReference>
<dbReference type="GO" id="GO:0070402">
    <property type="term" value="F:NADPH binding"/>
    <property type="evidence" value="ECO:0007669"/>
    <property type="project" value="TreeGrafter"/>
</dbReference>
<dbReference type="SMART" id="SM00829">
    <property type="entry name" value="PKS_ER"/>
    <property type="match status" value="1"/>
</dbReference>
<evidence type="ECO:0000259" key="3">
    <source>
        <dbReference type="SMART" id="SM00829"/>
    </source>
</evidence>
<gene>
    <name evidence="4" type="ORF">E5222_15770</name>
</gene>
<protein>
    <submittedName>
        <fullName evidence="4">NAD(P)H-quinone oxidoreductase</fullName>
    </submittedName>
</protein>
<dbReference type="AlphaFoldDB" id="A0A4T3EXC8"/>
<evidence type="ECO:0000256" key="2">
    <source>
        <dbReference type="ARBA" id="ARBA00023002"/>
    </source>
</evidence>
<keyword evidence="2" id="KW-0560">Oxidoreductase</keyword>
<keyword evidence="1" id="KW-0521">NADP</keyword>
<dbReference type="InterPro" id="IPR013154">
    <property type="entry name" value="ADH-like_N"/>
</dbReference>
<organism evidence="4 5">
    <name type="scientific">Alteraurantiacibacter aquimixticola</name>
    <dbReference type="NCBI Taxonomy" id="2489173"/>
    <lineage>
        <taxon>Bacteria</taxon>
        <taxon>Pseudomonadati</taxon>
        <taxon>Pseudomonadota</taxon>
        <taxon>Alphaproteobacteria</taxon>
        <taxon>Sphingomonadales</taxon>
        <taxon>Erythrobacteraceae</taxon>
        <taxon>Alteraurantiacibacter</taxon>
    </lineage>
</organism>
<sequence>MGLVDSLPATMRVTAISAPGGPEVLVEEERAVPRPAAGEVLVAVSHAGVNRPDCLQRAGAYPPPKGASDLPGLEISGTIVALGETVDPVMLDQKVCALTNGGGYAQYCTVPVGQCLPVPAGLSMAEAAALPETLFTVWHNVFQRGLARDGETLLVHGGTSGIGTMAIKLAKLFDMRVAATCGSDEKCEQARSVGADLAINYRTRDFGEAVRDFTSGKGADVILDVVAGEYTQRNLDCLAVEGRLVTIATLGGPTAEIHVGKLMVKRQTLTGSTLRARSDAFKALLADDIAANAWPLVAMDELRPQMDRIYPLSEAAEAHRRMEAGEHFGKIVLAVDE</sequence>
<dbReference type="EMBL" id="SSHH01000004">
    <property type="protein sequence ID" value="TIX49173.1"/>
    <property type="molecule type" value="Genomic_DNA"/>
</dbReference>
<dbReference type="Gene3D" id="3.90.180.10">
    <property type="entry name" value="Medium-chain alcohol dehydrogenases, catalytic domain"/>
    <property type="match status" value="1"/>
</dbReference>
<dbReference type="PANTHER" id="PTHR48106:SF8">
    <property type="entry name" value="OS02G0805600 PROTEIN"/>
    <property type="match status" value="1"/>
</dbReference>
<accession>A0A4T3EXC8</accession>
<dbReference type="InterPro" id="IPR020843">
    <property type="entry name" value="ER"/>
</dbReference>
<comment type="caution">
    <text evidence="4">The sequence shown here is derived from an EMBL/GenBank/DDBJ whole genome shotgun (WGS) entry which is preliminary data.</text>
</comment>
<keyword evidence="5" id="KW-1185">Reference proteome</keyword>
<dbReference type="Pfam" id="PF08240">
    <property type="entry name" value="ADH_N"/>
    <property type="match status" value="1"/>
</dbReference>
<feature type="domain" description="Enoyl reductase (ER)" evidence="3">
    <location>
        <begin position="20"/>
        <end position="333"/>
    </location>
</feature>
<dbReference type="NCBIfam" id="TIGR02824">
    <property type="entry name" value="quinone_pig3"/>
    <property type="match status" value="1"/>
</dbReference>
<reference evidence="4 5" key="1">
    <citation type="submission" date="2019-04" db="EMBL/GenBank/DDBJ databases">
        <title>Altererythrobacter aquimixticola sp. nov., isolated from sediment of junction between the ocean and a freshwater spring.</title>
        <authorList>
            <person name="Yoon J.-H."/>
        </authorList>
    </citation>
    <scope>NUCLEOTIDE SEQUENCE [LARGE SCALE GENOMIC DNA]</scope>
    <source>
        <strain evidence="4 5">SSKS-13</strain>
    </source>
</reference>
<dbReference type="InterPro" id="IPR011032">
    <property type="entry name" value="GroES-like_sf"/>
</dbReference>
<evidence type="ECO:0000256" key="1">
    <source>
        <dbReference type="ARBA" id="ARBA00022857"/>
    </source>
</evidence>
<dbReference type="CDD" id="cd05276">
    <property type="entry name" value="p53_inducible_oxidoreductase"/>
    <property type="match status" value="1"/>
</dbReference>
<dbReference type="Pfam" id="PF00107">
    <property type="entry name" value="ADH_zinc_N"/>
    <property type="match status" value="1"/>
</dbReference>
<dbReference type="SUPFAM" id="SSF50129">
    <property type="entry name" value="GroES-like"/>
    <property type="match status" value="1"/>
</dbReference>
<evidence type="ECO:0000313" key="4">
    <source>
        <dbReference type="EMBL" id="TIX49173.1"/>
    </source>
</evidence>
<dbReference type="InterPro" id="IPR013149">
    <property type="entry name" value="ADH-like_C"/>
</dbReference>
<name>A0A4T3EXC8_9SPHN</name>
<dbReference type="OrthoDB" id="9780520at2"/>
<dbReference type="Proteomes" id="UP000309389">
    <property type="component" value="Unassembled WGS sequence"/>
</dbReference>
<dbReference type="PANTHER" id="PTHR48106">
    <property type="entry name" value="QUINONE OXIDOREDUCTASE PIG3-RELATED"/>
    <property type="match status" value="1"/>
</dbReference>
<proteinExistence type="predicted"/>
<evidence type="ECO:0000313" key="5">
    <source>
        <dbReference type="Proteomes" id="UP000309389"/>
    </source>
</evidence>